<protein>
    <submittedName>
        <fullName evidence="1">Uncharacterized protein</fullName>
    </submittedName>
</protein>
<organism evidence="1">
    <name type="scientific">Magallana gigas</name>
    <name type="common">Pacific oyster</name>
    <name type="synonym">Crassostrea gigas</name>
    <dbReference type="NCBI Taxonomy" id="29159"/>
    <lineage>
        <taxon>Eukaryota</taxon>
        <taxon>Metazoa</taxon>
        <taxon>Spiralia</taxon>
        <taxon>Lophotrochozoa</taxon>
        <taxon>Mollusca</taxon>
        <taxon>Bivalvia</taxon>
        <taxon>Autobranchia</taxon>
        <taxon>Pteriomorphia</taxon>
        <taxon>Ostreida</taxon>
        <taxon>Ostreoidea</taxon>
        <taxon>Ostreidae</taxon>
        <taxon>Magallana</taxon>
    </lineage>
</organism>
<gene>
    <name evidence="1" type="ORF">CGI_10021862</name>
</gene>
<evidence type="ECO:0000313" key="1">
    <source>
        <dbReference type="EMBL" id="EKC40618.1"/>
    </source>
</evidence>
<dbReference type="AlphaFoldDB" id="K1R4E2"/>
<sequence length="260" mass="29009">MIFPVIFVGAIFVHGIAGLLNGNVHTGTTSSPDGAVLHQTLAQLVVELEKRVNDLQTKVNTLETEKQNNVVLNTQLKTELSTQGRTLESLQRVLHQQIASVLSLQTKEEFYNVLSSQLNDSLQNLTTDHEKLKSKVDVMKNLSIMPMKNDINNMQGHINDILAAQGSLSGNLSHVQNDLHDLYVYSSINLVPYRTQSTDARAQVVQPGPREPYSPHQHPENNMDFVMARADDLLNWGRRSTDGLVDSQLDSQCEDISNMR</sequence>
<accession>K1R4E2</accession>
<dbReference type="InParanoid" id="K1R4E2"/>
<dbReference type="EMBL" id="JH817080">
    <property type="protein sequence ID" value="EKC40618.1"/>
    <property type="molecule type" value="Genomic_DNA"/>
</dbReference>
<dbReference type="HOGENOM" id="CLU_1070595_0_0_1"/>
<reference evidence="1" key="1">
    <citation type="journal article" date="2012" name="Nature">
        <title>The oyster genome reveals stress adaptation and complexity of shell formation.</title>
        <authorList>
            <person name="Zhang G."/>
            <person name="Fang X."/>
            <person name="Guo X."/>
            <person name="Li L."/>
            <person name="Luo R."/>
            <person name="Xu F."/>
            <person name="Yang P."/>
            <person name="Zhang L."/>
            <person name="Wang X."/>
            <person name="Qi H."/>
            <person name="Xiong Z."/>
            <person name="Que H."/>
            <person name="Xie Y."/>
            <person name="Holland P.W."/>
            <person name="Paps J."/>
            <person name="Zhu Y."/>
            <person name="Wu F."/>
            <person name="Chen Y."/>
            <person name="Wang J."/>
            <person name="Peng C."/>
            <person name="Meng J."/>
            <person name="Yang L."/>
            <person name="Liu J."/>
            <person name="Wen B."/>
            <person name="Zhang N."/>
            <person name="Huang Z."/>
            <person name="Zhu Q."/>
            <person name="Feng Y."/>
            <person name="Mount A."/>
            <person name="Hedgecock D."/>
            <person name="Xu Z."/>
            <person name="Liu Y."/>
            <person name="Domazet-Loso T."/>
            <person name="Du Y."/>
            <person name="Sun X."/>
            <person name="Zhang S."/>
            <person name="Liu B."/>
            <person name="Cheng P."/>
            <person name="Jiang X."/>
            <person name="Li J."/>
            <person name="Fan D."/>
            <person name="Wang W."/>
            <person name="Fu W."/>
            <person name="Wang T."/>
            <person name="Wang B."/>
            <person name="Zhang J."/>
            <person name="Peng Z."/>
            <person name="Li Y."/>
            <person name="Li N."/>
            <person name="Wang J."/>
            <person name="Chen M."/>
            <person name="He Y."/>
            <person name="Tan F."/>
            <person name="Song X."/>
            <person name="Zheng Q."/>
            <person name="Huang R."/>
            <person name="Yang H."/>
            <person name="Du X."/>
            <person name="Chen L."/>
            <person name="Yang M."/>
            <person name="Gaffney P.M."/>
            <person name="Wang S."/>
            <person name="Luo L."/>
            <person name="She Z."/>
            <person name="Ming Y."/>
            <person name="Huang W."/>
            <person name="Zhang S."/>
            <person name="Huang B."/>
            <person name="Zhang Y."/>
            <person name="Qu T."/>
            <person name="Ni P."/>
            <person name="Miao G."/>
            <person name="Wang J."/>
            <person name="Wang Q."/>
            <person name="Steinberg C.E."/>
            <person name="Wang H."/>
            <person name="Li N."/>
            <person name="Qian L."/>
            <person name="Zhang G."/>
            <person name="Li Y."/>
            <person name="Yang H."/>
            <person name="Liu X."/>
            <person name="Wang J."/>
            <person name="Yin Y."/>
            <person name="Wang J."/>
        </authorList>
    </citation>
    <scope>NUCLEOTIDE SEQUENCE [LARGE SCALE GENOMIC DNA]</scope>
    <source>
        <strain evidence="1">05x7-T-G4-1.051#20</strain>
    </source>
</reference>
<name>K1R4E2_MAGGI</name>
<proteinExistence type="predicted"/>